<reference evidence="4 5" key="1">
    <citation type="journal article" date="2009" name="Environ. Microbiol.">
        <title>Genome sequence of Desulfobacterium autotrophicum HRM2, a marine sulfate reducer oxidizing organic carbon completely to carbon dioxide.</title>
        <authorList>
            <person name="Strittmatter A.W."/>
            <person name="Liesegang H."/>
            <person name="Rabus R."/>
            <person name="Decker I."/>
            <person name="Amann J."/>
            <person name="Andres S."/>
            <person name="Henne A."/>
            <person name="Fricke W.F."/>
            <person name="Martinez-Arias R."/>
            <person name="Bartels D."/>
            <person name="Goesmann A."/>
            <person name="Krause L."/>
            <person name="Puehler A."/>
            <person name="Klenk H.P."/>
            <person name="Richter M."/>
            <person name="Schuler M."/>
            <person name="Gloeckner F.O."/>
            <person name="Meyerdierks A."/>
            <person name="Gottschalk G."/>
            <person name="Amann R."/>
        </authorList>
    </citation>
    <scope>NUCLEOTIDE SEQUENCE [LARGE SCALE GENOMIC DNA]</scope>
    <source>
        <strain evidence="5">ATCC 43914 / DSM 3382 / HRM2</strain>
    </source>
</reference>
<evidence type="ECO:0000256" key="2">
    <source>
        <dbReference type="ARBA" id="ARBA00022603"/>
    </source>
</evidence>
<keyword evidence="2 4" id="KW-0489">Methyltransferase</keyword>
<evidence type="ECO:0000313" key="4">
    <source>
        <dbReference type="EMBL" id="ACN17469.1"/>
    </source>
</evidence>
<evidence type="ECO:0000313" key="5">
    <source>
        <dbReference type="Proteomes" id="UP000000442"/>
    </source>
</evidence>
<dbReference type="KEGG" id="dat:HRM2_44130"/>
<keyword evidence="3 4" id="KW-0808">Transferase</keyword>
<dbReference type="EMBL" id="CP001087">
    <property type="protein sequence ID" value="ACN17469.1"/>
    <property type="molecule type" value="Genomic_DNA"/>
</dbReference>
<gene>
    <name evidence="4" type="primary">mttB8</name>
    <name evidence="4" type="ordered locus">HRM2_44130</name>
</gene>
<dbReference type="RefSeq" id="WP_015906197.1">
    <property type="nucleotide sequence ID" value="NC_012108.1"/>
</dbReference>
<dbReference type="Pfam" id="PF06253">
    <property type="entry name" value="MTTB"/>
    <property type="match status" value="1"/>
</dbReference>
<organism evidence="4 5">
    <name type="scientific">Desulforapulum autotrophicum (strain ATCC 43914 / DSM 3382 / VKM B-1955 / HRM2)</name>
    <name type="common">Desulfobacterium autotrophicum</name>
    <dbReference type="NCBI Taxonomy" id="177437"/>
    <lineage>
        <taxon>Bacteria</taxon>
        <taxon>Pseudomonadati</taxon>
        <taxon>Thermodesulfobacteriota</taxon>
        <taxon>Desulfobacteria</taxon>
        <taxon>Desulfobacterales</taxon>
        <taxon>Desulfobacteraceae</taxon>
        <taxon>Desulforapulum</taxon>
    </lineage>
</organism>
<protein>
    <submittedName>
        <fullName evidence="4">MttB8</fullName>
        <ecNumber evidence="4">2.1.1.-</ecNumber>
    </submittedName>
</protein>
<dbReference type="Gene3D" id="3.20.20.480">
    <property type="entry name" value="Trimethylamine methyltransferase-like"/>
    <property type="match status" value="1"/>
</dbReference>
<dbReference type="GO" id="GO:0015948">
    <property type="term" value="P:methanogenesis"/>
    <property type="evidence" value="ECO:0007669"/>
    <property type="project" value="InterPro"/>
</dbReference>
<sequence>MSNFEIGFEPTLTFLSDENKQKLYTSALKIIEETGMIVLHDGAVKLLKDAGCSVEETGKGSRIKIPAALVEKARKTVPNNIAIYDREGNHAMDLGGRRSYFGTGSDLLWSVESKNMERHHTGLADIKTAAKVCDALPNIDFIMSFAHPHDITPSRSYLESFKAMVENCTKPIVNTAEGRKDLAAMWEISKVLRGGEQQLREKPYWIQYAEPISPLKHPFDSLDKLIFCAETGSPVIYSPAPIAGSTAPMTIAGHIVQGLAESFFGMVVHQLAAPGAPFLMGIGAAVLDMGTSQCSYNAPEYMMTYMAMVEMSNWLDIPNWGYGGTSDAPIPDMQASYEAGLEAFMSVFAGSNLNHDVGYLDFGLSGSLEMIIIVNEMVDQIRRMHKGIPINDDTLALDVIPNGAAQEHFLTQPHTLKHLRKVQWTPELFCRKSHEKWVEQGRTSLLDRARTKLNKILENHIPLAIAPEKQQAIDDITGQFI</sequence>
<dbReference type="AlphaFoldDB" id="C0QEW8"/>
<dbReference type="OrthoDB" id="9815793at2"/>
<dbReference type="GO" id="GO:0032259">
    <property type="term" value="P:methylation"/>
    <property type="evidence" value="ECO:0007669"/>
    <property type="project" value="UniProtKB-KW"/>
</dbReference>
<dbReference type="InterPro" id="IPR010426">
    <property type="entry name" value="MTTB_MeTrfase"/>
</dbReference>
<accession>C0QEW8</accession>
<dbReference type="STRING" id="177437.HRM2_44130"/>
<proteinExistence type="inferred from homology"/>
<dbReference type="InterPro" id="IPR038601">
    <property type="entry name" value="MttB-like_sf"/>
</dbReference>
<evidence type="ECO:0000256" key="1">
    <source>
        <dbReference type="ARBA" id="ARBA00007137"/>
    </source>
</evidence>
<name>C0QEW8_DESAH</name>
<dbReference type="eggNOG" id="COG5598">
    <property type="taxonomic scope" value="Bacteria"/>
</dbReference>
<comment type="similarity">
    <text evidence="1">Belongs to the trimethylamine methyltransferase family.</text>
</comment>
<dbReference type="HOGENOM" id="CLU_033581_1_0_7"/>
<dbReference type="Proteomes" id="UP000000442">
    <property type="component" value="Chromosome"/>
</dbReference>
<keyword evidence="5" id="KW-1185">Reference proteome</keyword>
<dbReference type="EC" id="2.1.1.-" evidence="4"/>
<evidence type="ECO:0000256" key="3">
    <source>
        <dbReference type="ARBA" id="ARBA00022679"/>
    </source>
</evidence>
<dbReference type="GO" id="GO:0008168">
    <property type="term" value="F:methyltransferase activity"/>
    <property type="evidence" value="ECO:0007669"/>
    <property type="project" value="UniProtKB-KW"/>
</dbReference>